<sequence>MDQAATEQTPVAGEVEDNTQAKQQRRRLLTWGIIGGGAILLVITAILILAFIPFNRTQDGVQEVPSKLTVDDSKVRIQLGVVRSGGGVVEGMAEEGGGLVSDVQIESTEVNAVIIHVLEAKVSRERVGVDHNFVTAGGSNDENLVGQMCKEEEEEPALMVDRVSSSTGTFLNFFISSHPTTLVPDNNIKEQGREHDGHGLQRQGRREENTTTSTTIAGRLRLRIEVPFGFTGELTIDGTHLNIEGSSSLADARFNLLHLTTEVGNITLGNSNNNTSISSWKRATNRPTLQVSNLYARVHRHGSVLIEFMGSPEKGKPIRANIETQKGDIFINALQTMITFDAEGEGSYPNPDETVHFFSLVTHQGNIDMQLHEGDSLLGPWYIRGLVWVLAQAKSGSVRGLVEIPDLQLLALDVISDLETALNVSEKFIGELTVRSSPEHQATVNPFPWSKHILRCTHSDMTLKRCKKVRVEDEFIPLGRIDVQASNGPANVTFV</sequence>
<feature type="region of interest" description="Disordered" evidence="1">
    <location>
        <begin position="187"/>
        <end position="213"/>
    </location>
</feature>
<feature type="compositionally biased region" description="Basic and acidic residues" evidence="1">
    <location>
        <begin position="187"/>
        <end position="209"/>
    </location>
</feature>
<keyword evidence="2" id="KW-0472">Membrane</keyword>
<feature type="transmembrane region" description="Helical" evidence="2">
    <location>
        <begin position="28"/>
        <end position="52"/>
    </location>
</feature>
<comment type="caution">
    <text evidence="3">The sequence shown here is derived from an EMBL/GenBank/DDBJ whole genome shotgun (WGS) entry which is preliminary data.</text>
</comment>
<evidence type="ECO:0000256" key="2">
    <source>
        <dbReference type="SAM" id="Phobius"/>
    </source>
</evidence>
<dbReference type="Proteomes" id="UP001194580">
    <property type="component" value="Unassembled WGS sequence"/>
</dbReference>
<name>A0AAD4HB88_9FUNG</name>
<protein>
    <submittedName>
        <fullName evidence="3">Uncharacterized protein</fullName>
    </submittedName>
</protein>
<keyword evidence="4" id="KW-1185">Reference proteome</keyword>
<keyword evidence="2" id="KW-1133">Transmembrane helix</keyword>
<evidence type="ECO:0000256" key="1">
    <source>
        <dbReference type="SAM" id="MobiDB-lite"/>
    </source>
</evidence>
<dbReference type="EMBL" id="JAAAIL010000013">
    <property type="protein sequence ID" value="KAG0281622.1"/>
    <property type="molecule type" value="Genomic_DNA"/>
</dbReference>
<proteinExistence type="predicted"/>
<dbReference type="AlphaFoldDB" id="A0AAD4HB88"/>
<gene>
    <name evidence="3" type="ORF">BGZ95_001476</name>
</gene>
<accession>A0AAD4HB88</accession>
<organism evidence="3 4">
    <name type="scientific">Linnemannia exigua</name>
    <dbReference type="NCBI Taxonomy" id="604196"/>
    <lineage>
        <taxon>Eukaryota</taxon>
        <taxon>Fungi</taxon>
        <taxon>Fungi incertae sedis</taxon>
        <taxon>Mucoromycota</taxon>
        <taxon>Mortierellomycotina</taxon>
        <taxon>Mortierellomycetes</taxon>
        <taxon>Mortierellales</taxon>
        <taxon>Mortierellaceae</taxon>
        <taxon>Linnemannia</taxon>
    </lineage>
</organism>
<reference evidence="3" key="1">
    <citation type="journal article" date="2020" name="Fungal Divers.">
        <title>Resolving the Mortierellaceae phylogeny through synthesis of multi-gene phylogenetics and phylogenomics.</title>
        <authorList>
            <person name="Vandepol N."/>
            <person name="Liber J."/>
            <person name="Desiro A."/>
            <person name="Na H."/>
            <person name="Kennedy M."/>
            <person name="Barry K."/>
            <person name="Grigoriev I.V."/>
            <person name="Miller A.N."/>
            <person name="O'Donnell K."/>
            <person name="Stajich J.E."/>
            <person name="Bonito G."/>
        </authorList>
    </citation>
    <scope>NUCLEOTIDE SEQUENCE</scope>
    <source>
        <strain evidence="3">NRRL 28262</strain>
    </source>
</reference>
<evidence type="ECO:0000313" key="4">
    <source>
        <dbReference type="Proteomes" id="UP001194580"/>
    </source>
</evidence>
<evidence type="ECO:0000313" key="3">
    <source>
        <dbReference type="EMBL" id="KAG0281622.1"/>
    </source>
</evidence>
<keyword evidence="2" id="KW-0812">Transmembrane</keyword>